<keyword evidence="11" id="KW-1185">Reference proteome</keyword>
<comment type="similarity">
    <text evidence="7">Belongs to the binding-protein-dependent transport system permease family.</text>
</comment>
<protein>
    <submittedName>
        <fullName evidence="10">Bicarbonate transport system permease protein CmpB</fullName>
    </submittedName>
</protein>
<feature type="region of interest" description="Disordered" evidence="8">
    <location>
        <begin position="1"/>
        <end position="21"/>
    </location>
</feature>
<evidence type="ECO:0000256" key="5">
    <source>
        <dbReference type="ARBA" id="ARBA00022989"/>
    </source>
</evidence>
<accession>A0A518E012</accession>
<dbReference type="PROSITE" id="PS50928">
    <property type="entry name" value="ABC_TM1"/>
    <property type="match status" value="1"/>
</dbReference>
<dbReference type="PANTHER" id="PTHR30151:SF0">
    <property type="entry name" value="ABC TRANSPORTER PERMEASE PROTEIN MJ0413-RELATED"/>
    <property type="match status" value="1"/>
</dbReference>
<evidence type="ECO:0000256" key="7">
    <source>
        <dbReference type="RuleBase" id="RU363032"/>
    </source>
</evidence>
<dbReference type="CDD" id="cd06261">
    <property type="entry name" value="TM_PBP2"/>
    <property type="match status" value="1"/>
</dbReference>
<keyword evidence="6 7" id="KW-0472">Membrane</keyword>
<evidence type="ECO:0000256" key="2">
    <source>
        <dbReference type="ARBA" id="ARBA00022448"/>
    </source>
</evidence>
<dbReference type="KEGG" id="lcre:Pla8534_52770"/>
<keyword evidence="5 7" id="KW-1133">Transmembrane helix</keyword>
<keyword evidence="3" id="KW-1003">Cell membrane</keyword>
<name>A0A518E012_9BACT</name>
<keyword evidence="2 7" id="KW-0813">Transport</keyword>
<evidence type="ECO:0000256" key="8">
    <source>
        <dbReference type="SAM" id="MobiDB-lite"/>
    </source>
</evidence>
<dbReference type="EMBL" id="CP036433">
    <property type="protein sequence ID" value="QDU97429.1"/>
    <property type="molecule type" value="Genomic_DNA"/>
</dbReference>
<feature type="region of interest" description="Disordered" evidence="8">
    <location>
        <begin position="332"/>
        <end position="363"/>
    </location>
</feature>
<feature type="domain" description="ABC transmembrane type-1" evidence="9">
    <location>
        <begin position="99"/>
        <end position="282"/>
    </location>
</feature>
<feature type="transmembrane region" description="Helical" evidence="7">
    <location>
        <begin position="264"/>
        <end position="285"/>
    </location>
</feature>
<dbReference type="InterPro" id="IPR035906">
    <property type="entry name" value="MetI-like_sf"/>
</dbReference>
<feature type="transmembrane region" description="Helical" evidence="7">
    <location>
        <begin position="205"/>
        <end position="235"/>
    </location>
</feature>
<gene>
    <name evidence="10" type="primary">cmpB</name>
    <name evidence="10" type="ORF">Pla8534_52770</name>
</gene>
<dbReference type="Gene3D" id="1.10.3720.10">
    <property type="entry name" value="MetI-like"/>
    <property type="match status" value="1"/>
</dbReference>
<dbReference type="GO" id="GO:0005886">
    <property type="term" value="C:plasma membrane"/>
    <property type="evidence" value="ECO:0007669"/>
    <property type="project" value="UniProtKB-SubCell"/>
</dbReference>
<proteinExistence type="inferred from homology"/>
<dbReference type="AlphaFoldDB" id="A0A518E012"/>
<dbReference type="OrthoDB" id="9804353at2"/>
<sequence length="363" mass="39566">MSEASKESPNPPAPPEKAGTLIPVSRRPVGALRADIPLWQSLGLTALCIGLLFGLWWLATYGEHSEDRWISAVKLPSPAETFSTFYPKLYVDRALVQNTLASLRRVVVGFSAATLVGVPLGVLCGCFPRIAAFMAPVNLFGRNIPMAALIPLTFMLFGLEEFQKSMFIFLAAVAFIITDAAQAIRNVDARYIDTAYTLGARRWQVVLKVLVPLAMPNIFNSLRLLFGLAFGYIMLVEVVQTEGNAGGLGAIINISSRKGPREHIYLVLMLIPILALAIDRALFWIQAQLFPYRYGGDGMLNSLFKMGVYSLAGVGEQFWQSPADVACRNLLAGYPAPSGPEPEAPPENDSRQQPPGDDEPPAE</sequence>
<evidence type="ECO:0000256" key="3">
    <source>
        <dbReference type="ARBA" id="ARBA00022475"/>
    </source>
</evidence>
<evidence type="ECO:0000313" key="10">
    <source>
        <dbReference type="EMBL" id="QDU97429.1"/>
    </source>
</evidence>
<feature type="transmembrane region" description="Helical" evidence="7">
    <location>
        <begin position="106"/>
        <end position="127"/>
    </location>
</feature>
<reference evidence="10 11" key="1">
    <citation type="submission" date="2019-02" db="EMBL/GenBank/DDBJ databases">
        <title>Deep-cultivation of Planctomycetes and their phenomic and genomic characterization uncovers novel biology.</title>
        <authorList>
            <person name="Wiegand S."/>
            <person name="Jogler M."/>
            <person name="Boedeker C."/>
            <person name="Pinto D."/>
            <person name="Vollmers J."/>
            <person name="Rivas-Marin E."/>
            <person name="Kohn T."/>
            <person name="Peeters S.H."/>
            <person name="Heuer A."/>
            <person name="Rast P."/>
            <person name="Oberbeckmann S."/>
            <person name="Bunk B."/>
            <person name="Jeske O."/>
            <person name="Meyerdierks A."/>
            <person name="Storesund J.E."/>
            <person name="Kallscheuer N."/>
            <person name="Luecker S."/>
            <person name="Lage O.M."/>
            <person name="Pohl T."/>
            <person name="Merkel B.J."/>
            <person name="Hornburger P."/>
            <person name="Mueller R.-W."/>
            <person name="Bruemmer F."/>
            <person name="Labrenz M."/>
            <person name="Spormann A.M."/>
            <person name="Op den Camp H."/>
            <person name="Overmann J."/>
            <person name="Amann R."/>
            <person name="Jetten M.S.M."/>
            <person name="Mascher T."/>
            <person name="Medema M.H."/>
            <person name="Devos D.P."/>
            <person name="Kaster A.-K."/>
            <person name="Ovreas L."/>
            <person name="Rohde M."/>
            <person name="Galperin M.Y."/>
            <person name="Jogler C."/>
        </authorList>
    </citation>
    <scope>NUCLEOTIDE SEQUENCE [LARGE SCALE GENOMIC DNA]</scope>
    <source>
        <strain evidence="10 11">Pla85_3_4</strain>
    </source>
</reference>
<dbReference type="Proteomes" id="UP000317648">
    <property type="component" value="Chromosome"/>
</dbReference>
<dbReference type="RefSeq" id="WP_145056202.1">
    <property type="nucleotide sequence ID" value="NZ_CP036433.1"/>
</dbReference>
<dbReference type="GO" id="GO:0055085">
    <property type="term" value="P:transmembrane transport"/>
    <property type="evidence" value="ECO:0007669"/>
    <property type="project" value="InterPro"/>
</dbReference>
<keyword evidence="4 7" id="KW-0812">Transmembrane</keyword>
<dbReference type="Pfam" id="PF00528">
    <property type="entry name" value="BPD_transp_1"/>
    <property type="match status" value="1"/>
</dbReference>
<feature type="transmembrane region" description="Helical" evidence="7">
    <location>
        <begin position="165"/>
        <end position="184"/>
    </location>
</feature>
<evidence type="ECO:0000259" key="9">
    <source>
        <dbReference type="PROSITE" id="PS50928"/>
    </source>
</evidence>
<dbReference type="SUPFAM" id="SSF161098">
    <property type="entry name" value="MetI-like"/>
    <property type="match status" value="1"/>
</dbReference>
<evidence type="ECO:0000256" key="4">
    <source>
        <dbReference type="ARBA" id="ARBA00022692"/>
    </source>
</evidence>
<feature type="transmembrane region" description="Helical" evidence="7">
    <location>
        <begin position="139"/>
        <end position="159"/>
    </location>
</feature>
<evidence type="ECO:0000313" key="11">
    <source>
        <dbReference type="Proteomes" id="UP000317648"/>
    </source>
</evidence>
<evidence type="ECO:0000256" key="6">
    <source>
        <dbReference type="ARBA" id="ARBA00023136"/>
    </source>
</evidence>
<organism evidence="10 11">
    <name type="scientific">Lignipirellula cremea</name>
    <dbReference type="NCBI Taxonomy" id="2528010"/>
    <lineage>
        <taxon>Bacteria</taxon>
        <taxon>Pseudomonadati</taxon>
        <taxon>Planctomycetota</taxon>
        <taxon>Planctomycetia</taxon>
        <taxon>Pirellulales</taxon>
        <taxon>Pirellulaceae</taxon>
        <taxon>Lignipirellula</taxon>
    </lineage>
</organism>
<dbReference type="PANTHER" id="PTHR30151">
    <property type="entry name" value="ALKANE SULFONATE ABC TRANSPORTER-RELATED, MEMBRANE SUBUNIT"/>
    <property type="match status" value="1"/>
</dbReference>
<evidence type="ECO:0000256" key="1">
    <source>
        <dbReference type="ARBA" id="ARBA00004651"/>
    </source>
</evidence>
<comment type="subcellular location">
    <subcellularLocation>
        <location evidence="1 7">Cell membrane</location>
        <topology evidence="1 7">Multi-pass membrane protein</topology>
    </subcellularLocation>
</comment>
<feature type="transmembrane region" description="Helical" evidence="7">
    <location>
        <begin position="36"/>
        <end position="59"/>
    </location>
</feature>
<dbReference type="InterPro" id="IPR000515">
    <property type="entry name" value="MetI-like"/>
</dbReference>